<organism evidence="2 3">
    <name type="scientific">Lacticaseibacillus sharpeae JCM 1186 = DSM 20505</name>
    <dbReference type="NCBI Taxonomy" id="1291052"/>
    <lineage>
        <taxon>Bacteria</taxon>
        <taxon>Bacillati</taxon>
        <taxon>Bacillota</taxon>
        <taxon>Bacilli</taxon>
        <taxon>Lactobacillales</taxon>
        <taxon>Lactobacillaceae</taxon>
        <taxon>Lacticaseibacillus</taxon>
    </lineage>
</organism>
<reference evidence="2 3" key="1">
    <citation type="journal article" date="2015" name="Genome Announc.">
        <title>Expanding the biotechnology potential of lactobacilli through comparative genomics of 213 strains and associated genera.</title>
        <authorList>
            <person name="Sun Z."/>
            <person name="Harris H.M."/>
            <person name="McCann A."/>
            <person name="Guo C."/>
            <person name="Argimon S."/>
            <person name="Zhang W."/>
            <person name="Yang X."/>
            <person name="Jeffery I.B."/>
            <person name="Cooney J.C."/>
            <person name="Kagawa T.F."/>
            <person name="Liu W."/>
            <person name="Song Y."/>
            <person name="Salvetti E."/>
            <person name="Wrobel A."/>
            <person name="Rasinkangas P."/>
            <person name="Parkhill J."/>
            <person name="Rea M.C."/>
            <person name="O'Sullivan O."/>
            <person name="Ritari J."/>
            <person name="Douillard F.P."/>
            <person name="Paul Ross R."/>
            <person name="Yang R."/>
            <person name="Briner A.E."/>
            <person name="Felis G.E."/>
            <person name="de Vos W.M."/>
            <person name="Barrangou R."/>
            <person name="Klaenhammer T.R."/>
            <person name="Caufield P.W."/>
            <person name="Cui Y."/>
            <person name="Zhang H."/>
            <person name="O'Toole P.W."/>
        </authorList>
    </citation>
    <scope>NUCLEOTIDE SEQUENCE [LARGE SCALE GENOMIC DNA]</scope>
    <source>
        <strain evidence="2 3">DSM 20505</strain>
    </source>
</reference>
<evidence type="ECO:0000313" key="2">
    <source>
        <dbReference type="EMBL" id="KRM54821.1"/>
    </source>
</evidence>
<name>A0A0R1ZK35_9LACO</name>
<dbReference type="Proteomes" id="UP000051679">
    <property type="component" value="Unassembled WGS sequence"/>
</dbReference>
<proteinExistence type="predicted"/>
<comment type="caution">
    <text evidence="2">The sequence shown here is derived from an EMBL/GenBank/DDBJ whole genome shotgun (WGS) entry which is preliminary data.</text>
</comment>
<dbReference type="AlphaFoldDB" id="A0A0R1ZK35"/>
<dbReference type="OrthoDB" id="2237640at2"/>
<accession>A0A0R1ZK35</accession>
<dbReference type="STRING" id="1291052.FC18_GL002238"/>
<keyword evidence="3" id="KW-1185">Reference proteome</keyword>
<evidence type="ECO:0000313" key="3">
    <source>
        <dbReference type="Proteomes" id="UP000051679"/>
    </source>
</evidence>
<gene>
    <name evidence="2" type="ORF">FC18_GL002238</name>
</gene>
<dbReference type="PATRIC" id="fig|1291052.5.peg.2306"/>
<feature type="coiled-coil region" evidence="1">
    <location>
        <begin position="424"/>
        <end position="451"/>
    </location>
</feature>
<evidence type="ECO:0000256" key="1">
    <source>
        <dbReference type="SAM" id="Coils"/>
    </source>
</evidence>
<protein>
    <submittedName>
        <fullName evidence="2">Phage-related tail-host interaction protein</fullName>
    </submittedName>
</protein>
<dbReference type="EMBL" id="AYYO01000044">
    <property type="protein sequence ID" value="KRM54821.1"/>
    <property type="molecule type" value="Genomic_DNA"/>
</dbReference>
<keyword evidence="1" id="KW-0175">Coiled coil</keyword>
<dbReference type="RefSeq" id="WP_156660900.1">
    <property type="nucleotide sequence ID" value="NZ_AYYO01000044.1"/>
</dbReference>
<sequence length="1123" mass="122720">MDYLFVDRMRRLIATVPTDSVDGLCISSDDEIVTINGSRNLTLELTYSADTVLLAAKTGAIGNLVMYKDEDKNPVVMEIVKSVRDPLNYTYTLSADTAGADLIDETVDTYDADDEYTIDYYVDKFTWDSGWEIRLNQVTEKALKLKYDNEDETALARALNVASDFGAELDFAFTIDTDHTVHKYIDIYAARGSQTNAELVRDINVNNVTSTTDIYDMFTSVKAKSDVNDKDGNPITLKGMTWQSDDGRYVLGSDGILRDTVAVHKWSRILSEDNPDPSTHHLQRVKKYTTGLDTASDDNPKYKQYPDKVEAKNKDIASQKKKITATDAYIKSQNGYIAKKQKYIAECNARIAAYEKKQKYTYPAKKAAYLVKVKSLQAELAKGGTASHVKSLANQIATQQRLAANQDKYAAKQSKYIAKQQAYIKAANAAIKGYKKKIADYNAKIKGYNATIDKDNSDITDLNAGKVALYNDVQSKTLDLALADLKAHNEPAVNYETDIALLPDTVRLGDTVHIVDDEEGTYLSSRVLQIETSRAAGTRVATMGNYLIEQRQAENADAALAQKIDYATQGLQKDSAQGKKFQAEIDERLANADTEAAQLEQKLTDNKAYYDKEVSDLNAAVATAQQAAIDTAKTDLETTMGTYKGEVDKQFKEYNDGYDLKLTEADGRISTLTDSIDGFQAKVEDTVTGISSKFDVLSDSVNATISKDNLQALFAVQIQDGTASIVDRLTDAEGNIEATTKLANGIQQSVESLTTNTSTQINQLSDLIDLRATSADVKAQIDVATKGLNASIESVDGKTVNLGATIDDITGWQATVDDSVSGLKNQMTSTTDTWNQKLTDAKNSLTTQISSSVANGLASIDLKANGGYLSIAGNGSTSKVWLGGDNLYLTGDTHVEGDFFLTEVNNSLDSLKLDTSGMFLKQGGDDIGWIHTNNLVDHEQYDGLLFDLKAKGDYMAWGAQNANGPDGDYPIKLAWWRSDVAKAIGDDTVAGFQFSDPVQFDKNIHIPNANGELSFAKTNLSGNATTSPYPYFGRASGNAGFAYGSSAVYMVQGGNWSRVVNTHDPFKPDGGAYQNLQFTTMVSNNTYYPALTNQEGKVGILFGSTELYLMRDGKPYPLSGILK</sequence>